<feature type="region of interest" description="Disordered" evidence="1">
    <location>
        <begin position="110"/>
        <end position="144"/>
    </location>
</feature>
<accession>A0A9Q3DT99</accession>
<feature type="compositionally biased region" description="Polar residues" evidence="1">
    <location>
        <begin position="112"/>
        <end position="133"/>
    </location>
</feature>
<dbReference type="AlphaFoldDB" id="A0A9Q3DT99"/>
<dbReference type="EMBL" id="AVOT02019575">
    <property type="protein sequence ID" value="MBW0507228.1"/>
    <property type="molecule type" value="Genomic_DNA"/>
</dbReference>
<comment type="caution">
    <text evidence="2">The sequence shown here is derived from an EMBL/GenBank/DDBJ whole genome shotgun (WGS) entry which is preliminary data.</text>
</comment>
<proteinExistence type="predicted"/>
<reference evidence="2" key="1">
    <citation type="submission" date="2021-03" db="EMBL/GenBank/DDBJ databases">
        <title>Draft genome sequence of rust myrtle Austropuccinia psidii MF-1, a brazilian biotype.</title>
        <authorList>
            <person name="Quecine M.C."/>
            <person name="Pachon D.M.R."/>
            <person name="Bonatelli M.L."/>
            <person name="Correr F.H."/>
            <person name="Franceschini L.M."/>
            <person name="Leite T.F."/>
            <person name="Margarido G.R.A."/>
            <person name="Almeida C.A."/>
            <person name="Ferrarezi J.A."/>
            <person name="Labate C.A."/>
        </authorList>
    </citation>
    <scope>NUCLEOTIDE SEQUENCE</scope>
    <source>
        <strain evidence="2">MF-1</strain>
    </source>
</reference>
<dbReference type="Proteomes" id="UP000765509">
    <property type="component" value="Unassembled WGS sequence"/>
</dbReference>
<name>A0A9Q3DT99_9BASI</name>
<evidence type="ECO:0000256" key="1">
    <source>
        <dbReference type="SAM" id="MobiDB-lite"/>
    </source>
</evidence>
<evidence type="ECO:0000313" key="2">
    <source>
        <dbReference type="EMBL" id="MBW0507228.1"/>
    </source>
</evidence>
<gene>
    <name evidence="2" type="ORF">O181_046943</name>
</gene>
<organism evidence="2 3">
    <name type="scientific">Austropuccinia psidii MF-1</name>
    <dbReference type="NCBI Taxonomy" id="1389203"/>
    <lineage>
        <taxon>Eukaryota</taxon>
        <taxon>Fungi</taxon>
        <taxon>Dikarya</taxon>
        <taxon>Basidiomycota</taxon>
        <taxon>Pucciniomycotina</taxon>
        <taxon>Pucciniomycetes</taxon>
        <taxon>Pucciniales</taxon>
        <taxon>Sphaerophragmiaceae</taxon>
        <taxon>Austropuccinia</taxon>
    </lineage>
</organism>
<protein>
    <submittedName>
        <fullName evidence="2">Uncharacterized protein</fullName>
    </submittedName>
</protein>
<feature type="non-terminal residue" evidence="2">
    <location>
        <position position="1"/>
    </location>
</feature>
<evidence type="ECO:0000313" key="3">
    <source>
        <dbReference type="Proteomes" id="UP000765509"/>
    </source>
</evidence>
<sequence length="232" mass="26314">NYFSNSKLFTCDFPLKDCLIQFHTKKSSTPDAEGSDELDGEEVEVVNNTVGQQSRSSPSQPPAKRFQILLISYNPINLQPTLASIPTSLPHYSPSFSHTRPAINPAVRPCPNKQSRASPIVTSQQLQPEASPSRTREELSPLPSPAAQVFQQRDYWPIQVTREDSNMESENQDAVARFLRRVVRSSREVIMYANDRTIPGTTSEEMAAKFAWYEDELINDFQRTFHHMGRDN</sequence>
<keyword evidence="3" id="KW-1185">Reference proteome</keyword>